<feature type="chain" id="PRO_5009009505" description="Ecotin" evidence="7">
    <location>
        <begin position="24"/>
        <end position="168"/>
    </location>
</feature>
<comment type="caution">
    <text evidence="8">The sequence shown here is derived from an EMBL/GenBank/DDBJ whole genome shotgun (WGS) entry which is preliminary data.</text>
</comment>
<comment type="function">
    <text evidence="7">General inhibitor of pancreatic serine proteases: inhibits chymotrypsin, trypsin, elastases, factor X, kallikrein as well as a variety of other proteases.</text>
</comment>
<dbReference type="SUPFAM" id="SSF49772">
    <property type="entry name" value="Ecotin, trypsin inhibitor"/>
    <property type="match status" value="1"/>
</dbReference>
<dbReference type="HOGENOM" id="CLU_111565_0_0_6"/>
<evidence type="ECO:0000256" key="2">
    <source>
        <dbReference type="ARBA" id="ARBA00022690"/>
    </source>
</evidence>
<dbReference type="GO" id="GO:0042597">
    <property type="term" value="C:periplasmic space"/>
    <property type="evidence" value="ECO:0007669"/>
    <property type="project" value="UniProtKB-SubCell"/>
</dbReference>
<sequence length="168" mass="18652" precursor="true">MMKTFSMVMAGMLLAASSATVWAGTTDRSPQPLDKIAPYPQAEKGMTRQVIALPPRADEADLRVELLIGKTLSVDCNRQRLMGELESKTLEGWGYDYLVMDKVTGPVGTLMACPDSQRHQAFVTVHLGDDALQRYNSKLPLVVYVPQGVQVKYRIWQAQPQVQDALTQ</sequence>
<dbReference type="EMBL" id="ADGK01000252">
    <property type="protein sequence ID" value="EFE22039.1"/>
    <property type="molecule type" value="Genomic_DNA"/>
</dbReference>
<dbReference type="PIRSF" id="PIRSF006865">
    <property type="entry name" value="Prot_inh_ecotin"/>
    <property type="match status" value="1"/>
</dbReference>
<dbReference type="Proteomes" id="UP000003692">
    <property type="component" value="Unassembled WGS sequence"/>
</dbReference>
<evidence type="ECO:0000313" key="9">
    <source>
        <dbReference type="Proteomes" id="UP000003692"/>
    </source>
</evidence>
<dbReference type="InterPro" id="IPR023084">
    <property type="entry name" value="Prot_inh_ecotin_gammaproteobac"/>
</dbReference>
<evidence type="ECO:0000256" key="6">
    <source>
        <dbReference type="ARBA" id="ARBA00023157"/>
    </source>
</evidence>
<evidence type="ECO:0000256" key="7">
    <source>
        <dbReference type="HAMAP-Rule" id="MF_00706"/>
    </source>
</evidence>
<dbReference type="NCBIfam" id="NF002987">
    <property type="entry name" value="PRK03719.1"/>
    <property type="match status" value="1"/>
</dbReference>
<keyword evidence="4 7" id="KW-0574">Periplasm</keyword>
<evidence type="ECO:0000256" key="3">
    <source>
        <dbReference type="ARBA" id="ARBA00022729"/>
    </source>
</evidence>
<dbReference type="HAMAP" id="MF_00706">
    <property type="entry name" value="Ecotin"/>
    <property type="match status" value="1"/>
</dbReference>
<dbReference type="InterPro" id="IPR005658">
    <property type="entry name" value="Prot_inh_ecotin"/>
</dbReference>
<dbReference type="Gene3D" id="2.60.40.550">
    <property type="entry name" value="Ecotin"/>
    <property type="match status" value="1"/>
</dbReference>
<dbReference type="PANTHER" id="PTHR35890">
    <property type="match status" value="1"/>
</dbReference>
<evidence type="ECO:0000256" key="1">
    <source>
        <dbReference type="ARBA" id="ARBA00010558"/>
    </source>
</evidence>
<comment type="subunit">
    <text evidence="7">Homodimer.</text>
</comment>
<reference evidence="8 9" key="1">
    <citation type="submission" date="2010-02" db="EMBL/GenBank/DDBJ databases">
        <authorList>
            <person name="Weinstock G."/>
            <person name="Sodergren E."/>
            <person name="Clifton S."/>
            <person name="Fulton L."/>
            <person name="Fulton B."/>
            <person name="Courtney L."/>
            <person name="Fronick C."/>
            <person name="Harrison M."/>
            <person name="Strong C."/>
            <person name="Farmer C."/>
            <person name="Delahaunty K."/>
            <person name="Markovic C."/>
            <person name="Hall O."/>
            <person name="Minx P."/>
            <person name="Tomlinson C."/>
            <person name="Mitreva M."/>
            <person name="Nelson J."/>
            <person name="Hou S."/>
            <person name="Wollam A."/>
            <person name="Pepin K.H."/>
            <person name="Johnson M."/>
            <person name="Bhonagiri V."/>
            <person name="Zhang X."/>
            <person name="Suruliraj S."/>
            <person name="Warren W."/>
            <person name="Chinwalla A."/>
            <person name="Mardis E.R."/>
            <person name="Wilson R.K."/>
        </authorList>
    </citation>
    <scope>NUCLEOTIDE SEQUENCE [LARGE SCALE GENOMIC DNA]</scope>
    <source>
        <strain evidence="8 9">ATCC 23685</strain>
    </source>
</reference>
<feature type="signal peptide" evidence="7">
    <location>
        <begin position="1"/>
        <end position="23"/>
    </location>
</feature>
<dbReference type="GO" id="GO:0004867">
    <property type="term" value="F:serine-type endopeptidase inhibitor activity"/>
    <property type="evidence" value="ECO:0007669"/>
    <property type="project" value="UniProtKB-UniRule"/>
</dbReference>
<accession>D4F880</accession>
<comment type="subcellular location">
    <subcellularLocation>
        <location evidence="7">Periplasm</location>
    </subcellularLocation>
</comment>
<feature type="disulfide bond" evidence="7">
    <location>
        <begin position="76"/>
        <end position="113"/>
    </location>
</feature>
<keyword evidence="6 7" id="KW-1015">Disulfide bond</keyword>
<dbReference type="Pfam" id="PF03974">
    <property type="entry name" value="Ecotin"/>
    <property type="match status" value="1"/>
</dbReference>
<keyword evidence="3 7" id="KW-0732">Signal</keyword>
<dbReference type="InterPro" id="IPR027438">
    <property type="entry name" value="Ecotin_C"/>
</dbReference>
<comment type="similarity">
    <text evidence="1 7">Belongs to the protease inhibitor I11 (ecotin) family.</text>
</comment>
<dbReference type="AlphaFoldDB" id="D4F880"/>
<dbReference type="Gene3D" id="4.10.1230.10">
    <property type="entry name" value="Ecotin, trypsin inhibitor"/>
    <property type="match status" value="1"/>
</dbReference>
<keyword evidence="2 7" id="KW-0646">Protease inhibitor</keyword>
<dbReference type="PANTHER" id="PTHR35890:SF3">
    <property type="entry name" value="ECOTIN"/>
    <property type="match status" value="1"/>
</dbReference>
<protein>
    <recommendedName>
        <fullName evidence="7">Ecotin</fullName>
    </recommendedName>
</protein>
<feature type="site" description="Reactive bond" evidence="7">
    <location>
        <begin position="110"/>
        <end position="111"/>
    </location>
</feature>
<proteinExistence type="inferred from homology"/>
<evidence type="ECO:0000256" key="4">
    <source>
        <dbReference type="ARBA" id="ARBA00022764"/>
    </source>
</evidence>
<dbReference type="InterPro" id="IPR036198">
    <property type="entry name" value="Ecotin_sf"/>
</dbReference>
<name>D4F880_EDWTA</name>
<gene>
    <name evidence="7" type="primary">eco</name>
    <name evidence="8" type="ORF">EDWATA_02967</name>
</gene>
<keyword evidence="5 7" id="KW-0722">Serine protease inhibitor</keyword>
<organism evidence="8 9">
    <name type="scientific">Edwardsiella tarda ATCC 23685</name>
    <dbReference type="NCBI Taxonomy" id="500638"/>
    <lineage>
        <taxon>Bacteria</taxon>
        <taxon>Pseudomonadati</taxon>
        <taxon>Pseudomonadota</taxon>
        <taxon>Gammaproteobacteria</taxon>
        <taxon>Enterobacterales</taxon>
        <taxon>Hafniaceae</taxon>
        <taxon>Edwardsiella</taxon>
    </lineage>
</organism>
<evidence type="ECO:0000313" key="8">
    <source>
        <dbReference type="EMBL" id="EFE22039.1"/>
    </source>
</evidence>
<evidence type="ECO:0000256" key="5">
    <source>
        <dbReference type="ARBA" id="ARBA00022900"/>
    </source>
</evidence>